<accession>A0A6A6RMM3</accession>
<feature type="region of interest" description="Disordered" evidence="1">
    <location>
        <begin position="19"/>
        <end position="42"/>
    </location>
</feature>
<proteinExistence type="predicted"/>
<dbReference type="EMBL" id="MU006797">
    <property type="protein sequence ID" value="KAF2636600.1"/>
    <property type="molecule type" value="Genomic_DNA"/>
</dbReference>
<gene>
    <name evidence="2" type="ORF">P280DRAFT_472835</name>
</gene>
<dbReference type="AlphaFoldDB" id="A0A6A6RMM3"/>
<protein>
    <submittedName>
        <fullName evidence="2">Uncharacterized protein</fullName>
    </submittedName>
</protein>
<evidence type="ECO:0000313" key="2">
    <source>
        <dbReference type="EMBL" id="KAF2636600.1"/>
    </source>
</evidence>
<evidence type="ECO:0000313" key="3">
    <source>
        <dbReference type="Proteomes" id="UP000799753"/>
    </source>
</evidence>
<name>A0A6A6RMM3_9PLEO</name>
<sequence length="73" mass="8299">MSVGDISFFLVLPTPSSPLLHQNNPNPRLRYTHQSLPTPTNLPSSIYPIPTYNCTSTPPLPPYQQRYYLRPTT</sequence>
<organism evidence="2 3">
    <name type="scientific">Massarina eburnea CBS 473.64</name>
    <dbReference type="NCBI Taxonomy" id="1395130"/>
    <lineage>
        <taxon>Eukaryota</taxon>
        <taxon>Fungi</taxon>
        <taxon>Dikarya</taxon>
        <taxon>Ascomycota</taxon>
        <taxon>Pezizomycotina</taxon>
        <taxon>Dothideomycetes</taxon>
        <taxon>Pleosporomycetidae</taxon>
        <taxon>Pleosporales</taxon>
        <taxon>Massarineae</taxon>
        <taxon>Massarinaceae</taxon>
        <taxon>Massarina</taxon>
    </lineage>
</organism>
<evidence type="ECO:0000256" key="1">
    <source>
        <dbReference type="SAM" id="MobiDB-lite"/>
    </source>
</evidence>
<keyword evidence="3" id="KW-1185">Reference proteome</keyword>
<dbReference type="Proteomes" id="UP000799753">
    <property type="component" value="Unassembled WGS sequence"/>
</dbReference>
<reference evidence="2" key="1">
    <citation type="journal article" date="2020" name="Stud. Mycol.">
        <title>101 Dothideomycetes genomes: a test case for predicting lifestyles and emergence of pathogens.</title>
        <authorList>
            <person name="Haridas S."/>
            <person name="Albert R."/>
            <person name="Binder M."/>
            <person name="Bloem J."/>
            <person name="Labutti K."/>
            <person name="Salamov A."/>
            <person name="Andreopoulos B."/>
            <person name="Baker S."/>
            <person name="Barry K."/>
            <person name="Bills G."/>
            <person name="Bluhm B."/>
            <person name="Cannon C."/>
            <person name="Castanera R."/>
            <person name="Culley D."/>
            <person name="Daum C."/>
            <person name="Ezra D."/>
            <person name="Gonzalez J."/>
            <person name="Henrissat B."/>
            <person name="Kuo A."/>
            <person name="Liang C."/>
            <person name="Lipzen A."/>
            <person name="Lutzoni F."/>
            <person name="Magnuson J."/>
            <person name="Mondo S."/>
            <person name="Nolan M."/>
            <person name="Ohm R."/>
            <person name="Pangilinan J."/>
            <person name="Park H.-J."/>
            <person name="Ramirez L."/>
            <person name="Alfaro M."/>
            <person name="Sun H."/>
            <person name="Tritt A."/>
            <person name="Yoshinaga Y."/>
            <person name="Zwiers L.-H."/>
            <person name="Turgeon B."/>
            <person name="Goodwin S."/>
            <person name="Spatafora J."/>
            <person name="Crous P."/>
            <person name="Grigoriev I."/>
        </authorList>
    </citation>
    <scope>NUCLEOTIDE SEQUENCE</scope>
    <source>
        <strain evidence="2">CBS 473.64</strain>
    </source>
</reference>